<dbReference type="EMBL" id="GBRH01219834">
    <property type="protein sequence ID" value="JAD78061.1"/>
    <property type="molecule type" value="Transcribed_RNA"/>
</dbReference>
<reference evidence="1" key="2">
    <citation type="journal article" date="2015" name="Data Brief">
        <title>Shoot transcriptome of the giant reed, Arundo donax.</title>
        <authorList>
            <person name="Barrero R.A."/>
            <person name="Guerrero F.D."/>
            <person name="Moolhuijzen P."/>
            <person name="Goolsby J.A."/>
            <person name="Tidwell J."/>
            <person name="Bellgard S.E."/>
            <person name="Bellgard M.I."/>
        </authorList>
    </citation>
    <scope>NUCLEOTIDE SEQUENCE</scope>
    <source>
        <tissue evidence="1">Shoot tissue taken approximately 20 cm above the soil surface</tissue>
    </source>
</reference>
<proteinExistence type="predicted"/>
<sequence length="63" mass="7042">MGYKAGYVLCAPGKEARVVLLCSSWRLESSCRMCSDITWALFLAGSSWFVCFIRSPETIQTQS</sequence>
<organism evidence="1">
    <name type="scientific">Arundo donax</name>
    <name type="common">Giant reed</name>
    <name type="synonym">Donax arundinaceus</name>
    <dbReference type="NCBI Taxonomy" id="35708"/>
    <lineage>
        <taxon>Eukaryota</taxon>
        <taxon>Viridiplantae</taxon>
        <taxon>Streptophyta</taxon>
        <taxon>Embryophyta</taxon>
        <taxon>Tracheophyta</taxon>
        <taxon>Spermatophyta</taxon>
        <taxon>Magnoliopsida</taxon>
        <taxon>Liliopsida</taxon>
        <taxon>Poales</taxon>
        <taxon>Poaceae</taxon>
        <taxon>PACMAD clade</taxon>
        <taxon>Arundinoideae</taxon>
        <taxon>Arundineae</taxon>
        <taxon>Arundo</taxon>
    </lineage>
</organism>
<protein>
    <submittedName>
        <fullName evidence="1">Uncharacterized protein</fullName>
    </submittedName>
</protein>
<reference evidence="1" key="1">
    <citation type="submission" date="2014-09" db="EMBL/GenBank/DDBJ databases">
        <authorList>
            <person name="Magalhaes I.L.F."/>
            <person name="Oliveira U."/>
            <person name="Santos F.R."/>
            <person name="Vidigal T.H.D.A."/>
            <person name="Brescovit A.D."/>
            <person name="Santos A.J."/>
        </authorList>
    </citation>
    <scope>NUCLEOTIDE SEQUENCE</scope>
    <source>
        <tissue evidence="1">Shoot tissue taken approximately 20 cm above the soil surface</tissue>
    </source>
</reference>
<dbReference type="AlphaFoldDB" id="A0A0A9CR69"/>
<name>A0A0A9CR69_ARUDO</name>
<evidence type="ECO:0000313" key="1">
    <source>
        <dbReference type="EMBL" id="JAD78061.1"/>
    </source>
</evidence>
<accession>A0A0A9CR69</accession>